<gene>
    <name evidence="1" type="ORF">NTEN_LOCUS7615</name>
</gene>
<organism evidence="1 2">
    <name type="scientific">Nesidiocoris tenuis</name>
    <dbReference type="NCBI Taxonomy" id="355587"/>
    <lineage>
        <taxon>Eukaryota</taxon>
        <taxon>Metazoa</taxon>
        <taxon>Ecdysozoa</taxon>
        <taxon>Arthropoda</taxon>
        <taxon>Hexapoda</taxon>
        <taxon>Insecta</taxon>
        <taxon>Pterygota</taxon>
        <taxon>Neoptera</taxon>
        <taxon>Paraneoptera</taxon>
        <taxon>Hemiptera</taxon>
        <taxon>Heteroptera</taxon>
        <taxon>Panheteroptera</taxon>
        <taxon>Cimicomorpha</taxon>
        <taxon>Miridae</taxon>
        <taxon>Dicyphina</taxon>
        <taxon>Nesidiocoris</taxon>
    </lineage>
</organism>
<dbReference type="Proteomes" id="UP000479000">
    <property type="component" value="Unassembled WGS sequence"/>
</dbReference>
<protein>
    <submittedName>
        <fullName evidence="1">Uncharacterized protein</fullName>
    </submittedName>
</protein>
<sequence>MPASSHSLCTFEVFTFTLRVFGQSSPHVALLKTAPVWRPPPPSGPHPLHTI</sequence>
<evidence type="ECO:0000313" key="2">
    <source>
        <dbReference type="Proteomes" id="UP000479000"/>
    </source>
</evidence>
<keyword evidence="2" id="KW-1185">Reference proteome</keyword>
<proteinExistence type="predicted"/>
<name>A0A6H5GG04_9HEMI</name>
<dbReference type="AlphaFoldDB" id="A0A6H5GG04"/>
<dbReference type="EMBL" id="CADCXU010011624">
    <property type="protein sequence ID" value="CAB0001828.1"/>
    <property type="molecule type" value="Genomic_DNA"/>
</dbReference>
<reference evidence="1 2" key="1">
    <citation type="submission" date="2020-02" db="EMBL/GenBank/DDBJ databases">
        <authorList>
            <person name="Ferguson B K."/>
        </authorList>
    </citation>
    <scope>NUCLEOTIDE SEQUENCE [LARGE SCALE GENOMIC DNA]</scope>
</reference>
<evidence type="ECO:0000313" key="1">
    <source>
        <dbReference type="EMBL" id="CAB0001828.1"/>
    </source>
</evidence>
<accession>A0A6H5GG04</accession>